<proteinExistence type="predicted"/>
<dbReference type="EMBL" id="BQFW01000011">
    <property type="protein sequence ID" value="GJJ75523.1"/>
    <property type="molecule type" value="Genomic_DNA"/>
</dbReference>
<organism evidence="2 3">
    <name type="scientific">Entomortierella parvispora</name>
    <dbReference type="NCBI Taxonomy" id="205924"/>
    <lineage>
        <taxon>Eukaryota</taxon>
        <taxon>Fungi</taxon>
        <taxon>Fungi incertae sedis</taxon>
        <taxon>Mucoromycota</taxon>
        <taxon>Mortierellomycotina</taxon>
        <taxon>Mortierellomycetes</taxon>
        <taxon>Mortierellales</taxon>
        <taxon>Mortierellaceae</taxon>
        <taxon>Entomortierella</taxon>
    </lineage>
</organism>
<gene>
    <name evidence="2" type="ORF">EMPS_07881</name>
</gene>
<evidence type="ECO:0000313" key="3">
    <source>
        <dbReference type="Proteomes" id="UP000827284"/>
    </source>
</evidence>
<comment type="caution">
    <text evidence="2">The sequence shown here is derived from an EMBL/GenBank/DDBJ whole genome shotgun (WGS) entry which is preliminary data.</text>
</comment>
<keyword evidence="3" id="KW-1185">Reference proteome</keyword>
<feature type="compositionally biased region" description="Acidic residues" evidence="1">
    <location>
        <begin position="77"/>
        <end position="108"/>
    </location>
</feature>
<feature type="region of interest" description="Disordered" evidence="1">
    <location>
        <begin position="31"/>
        <end position="108"/>
    </location>
</feature>
<reference evidence="2" key="2">
    <citation type="journal article" date="2022" name="Microbiol. Resour. Announc.">
        <title>Whole-Genome Sequence of Entomortierella parvispora E1425, a Mucoromycotan Fungus Associated with Burkholderiaceae-Related Endosymbiotic Bacteria.</title>
        <authorList>
            <person name="Herlambang A."/>
            <person name="Guo Y."/>
            <person name="Takashima Y."/>
            <person name="Narisawa K."/>
            <person name="Ohta H."/>
            <person name="Nishizawa T."/>
        </authorList>
    </citation>
    <scope>NUCLEOTIDE SEQUENCE</scope>
    <source>
        <strain evidence="2">E1425</strain>
    </source>
</reference>
<feature type="compositionally biased region" description="Polar residues" evidence="1">
    <location>
        <begin position="42"/>
        <end position="56"/>
    </location>
</feature>
<accession>A0A9P3HFC8</accession>
<evidence type="ECO:0000256" key="1">
    <source>
        <dbReference type="SAM" id="MobiDB-lite"/>
    </source>
</evidence>
<sequence length="108" mass="12460">MAFFPQILYKIDGPGTTRFRRYHCEAQLQENDDETNPLVLGQSFQTNGRVLNIQVSDTRRPKPKKKKKSEDPHSQDPDDDEGDEDDNEDDDEDDEDDGGDGDDDFFDY</sequence>
<reference evidence="2" key="1">
    <citation type="submission" date="2021-11" db="EMBL/GenBank/DDBJ databases">
        <authorList>
            <person name="Herlambang A."/>
            <person name="Guo Y."/>
            <person name="Takashima Y."/>
            <person name="Nishizawa T."/>
        </authorList>
    </citation>
    <scope>NUCLEOTIDE SEQUENCE</scope>
    <source>
        <strain evidence="2">E1425</strain>
    </source>
</reference>
<dbReference type="AlphaFoldDB" id="A0A9P3HFC8"/>
<protein>
    <submittedName>
        <fullName evidence="2">Uncharacterized protein</fullName>
    </submittedName>
</protein>
<name>A0A9P3HFC8_9FUNG</name>
<evidence type="ECO:0000313" key="2">
    <source>
        <dbReference type="EMBL" id="GJJ75523.1"/>
    </source>
</evidence>
<dbReference type="Proteomes" id="UP000827284">
    <property type="component" value="Unassembled WGS sequence"/>
</dbReference>